<feature type="transmembrane region" description="Helical" evidence="1">
    <location>
        <begin position="201"/>
        <end position="218"/>
    </location>
</feature>
<evidence type="ECO:0000313" key="3">
    <source>
        <dbReference type="Proteomes" id="UP000722485"/>
    </source>
</evidence>
<feature type="transmembrane region" description="Helical" evidence="1">
    <location>
        <begin position="495"/>
        <end position="514"/>
    </location>
</feature>
<accession>A0A9P5LBQ4</accession>
<keyword evidence="3" id="KW-1185">Reference proteome</keyword>
<keyword evidence="1" id="KW-0472">Membrane</keyword>
<feature type="transmembrane region" description="Helical" evidence="1">
    <location>
        <begin position="132"/>
        <end position="155"/>
    </location>
</feature>
<keyword evidence="1" id="KW-1133">Transmembrane helix</keyword>
<keyword evidence="1" id="KW-0812">Transmembrane</keyword>
<proteinExistence type="predicted"/>
<dbReference type="Pfam" id="PF11915">
    <property type="entry name" value="DUF3433"/>
    <property type="match status" value="2"/>
</dbReference>
<protein>
    <submittedName>
        <fullName evidence="2">Uncharacterized protein</fullName>
    </submittedName>
</protein>
<feature type="transmembrane region" description="Helical" evidence="1">
    <location>
        <begin position="92"/>
        <end position="111"/>
    </location>
</feature>
<dbReference type="AlphaFoldDB" id="A0A9P5LBQ4"/>
<comment type="caution">
    <text evidence="2">The sequence shown here is derived from an EMBL/GenBank/DDBJ whole genome shotgun (WGS) entry which is preliminary data.</text>
</comment>
<dbReference type="Proteomes" id="UP000722485">
    <property type="component" value="Unassembled WGS sequence"/>
</dbReference>
<feature type="transmembrane region" description="Helical" evidence="1">
    <location>
        <begin position="604"/>
        <end position="625"/>
    </location>
</feature>
<sequence length="1014" mass="113205">MRSAWDHVAYRVSTNGAFDPYAVEAAPVETAPIDTPSVRLTTVKTVTVKPVTEKKFSGITSYKSDPSQIVKSVEPQEKPKAGWKPLSLSTPILAAVITLTILLAVAIETLAQRSAAMGGLALSPSLDDMPEYARISYLYGPNTVAVLYSIIWSWIDLDTKRMQPWFELSKPKGATGEDSLFVDYQYDFVALVPFKSARKKHWPVFFAGTAMVIVFWLLTPLQSALMGTTAVVLTEPATINLSPVDDSIQAISPRQILPETEFNSTAFEFLLANGMDESVTLGDHPFNTPVEEQANLNSSGIFRPDNMVGYALAGRDNPTTDYSNPEILTNAFNEAHQHLFSLQVETLLINTTKFSNHTASVNYFLHGVVVSRDFAAVTECLLGVVAVFTALVLWYSRSALSNLPMNPSTLGRHVDIFRDNPELLHHFRSIDNFDDKSLLEEFRKDEFRLFYDRPSKSTRVAIQKAEQDPSKSIERRLIPQEGYYEPVKPWVLRRWSGTIFVIVLIAGIVGLCFLKQREKKLNGLYRPSENFEVLQLLENYLPTIFATLIEPVWILLNRMLCVLQPFKDLWEGKSKPSTSMDATYTSIPPQLVVWRAIKSRHFTLALVCIMALLANVLAVGLGSLFNEAAVTAKYPQVLQPVFAPRFDNSSVYDFPTRLALNTRYSGQYRPHFYVAMTNMSSGTTLPPWVSKGYYFQRHGLPDTNQSAVGDTYSLRTRGFGVNANCTPISDFKVPSNTTGLPQFQNDTAVCESYTDIVAGNLGSIRTTSNWGVVVAGEITPRWAGGVPPNVCDIPFPMAWGRTAEGGNINATIDASLVMCNPIFETAMFNLTVDPSGYVLDYQRTSDLQATLDYPESREHTDLMFAYFNRQMQFATYDWHNTSLARDWMNYLIFLSTGSRDHLDPKLPVPDSKKMAPIVEELYQLLYAVLLSLNEDIFDHSDLGESIAATRNSKEIRIFMENVSFIISVVILAMNAVVATIFYIRAVAFVLPRMPTTLGSILAYVAPSRLLEDSG</sequence>
<evidence type="ECO:0000256" key="1">
    <source>
        <dbReference type="SAM" id="Phobius"/>
    </source>
</evidence>
<dbReference type="PANTHER" id="PTHR37544:SF3">
    <property type="entry name" value="SPRAY"/>
    <property type="match status" value="1"/>
</dbReference>
<dbReference type="InterPro" id="IPR021840">
    <property type="entry name" value="DUF3433"/>
</dbReference>
<dbReference type="OrthoDB" id="3248909at2759"/>
<reference evidence="2" key="1">
    <citation type="submission" date="2020-03" db="EMBL/GenBank/DDBJ databases">
        <title>Draft Genome Sequence of Cylindrodendrum hubeiense.</title>
        <authorList>
            <person name="Buettner E."/>
            <person name="Kellner H."/>
        </authorList>
    </citation>
    <scope>NUCLEOTIDE SEQUENCE</scope>
    <source>
        <strain evidence="2">IHI 201604</strain>
    </source>
</reference>
<feature type="transmembrane region" description="Helical" evidence="1">
    <location>
        <begin position="962"/>
        <end position="983"/>
    </location>
</feature>
<feature type="transmembrane region" description="Helical" evidence="1">
    <location>
        <begin position="374"/>
        <end position="395"/>
    </location>
</feature>
<gene>
    <name evidence="2" type="ORF">G7Z17_g5419</name>
</gene>
<dbReference type="EMBL" id="JAANBB010000090">
    <property type="protein sequence ID" value="KAF7550831.1"/>
    <property type="molecule type" value="Genomic_DNA"/>
</dbReference>
<organism evidence="2 3">
    <name type="scientific">Cylindrodendrum hubeiense</name>
    <dbReference type="NCBI Taxonomy" id="595255"/>
    <lineage>
        <taxon>Eukaryota</taxon>
        <taxon>Fungi</taxon>
        <taxon>Dikarya</taxon>
        <taxon>Ascomycota</taxon>
        <taxon>Pezizomycotina</taxon>
        <taxon>Sordariomycetes</taxon>
        <taxon>Hypocreomycetidae</taxon>
        <taxon>Hypocreales</taxon>
        <taxon>Nectriaceae</taxon>
        <taxon>Cylindrodendrum</taxon>
    </lineage>
</organism>
<evidence type="ECO:0000313" key="2">
    <source>
        <dbReference type="EMBL" id="KAF7550831.1"/>
    </source>
</evidence>
<name>A0A9P5LBQ4_9HYPO</name>
<dbReference type="PANTHER" id="PTHR37544">
    <property type="entry name" value="SPRAY-RELATED"/>
    <property type="match status" value="1"/>
</dbReference>